<proteinExistence type="predicted"/>
<protein>
    <submittedName>
        <fullName evidence="1">Uncharacterized protein</fullName>
    </submittedName>
</protein>
<organism evidence="1 2">
    <name type="scientific">Diaporthe australafricana</name>
    <dbReference type="NCBI Taxonomy" id="127596"/>
    <lineage>
        <taxon>Eukaryota</taxon>
        <taxon>Fungi</taxon>
        <taxon>Dikarya</taxon>
        <taxon>Ascomycota</taxon>
        <taxon>Pezizomycotina</taxon>
        <taxon>Sordariomycetes</taxon>
        <taxon>Sordariomycetidae</taxon>
        <taxon>Diaporthales</taxon>
        <taxon>Diaporthaceae</taxon>
        <taxon>Diaporthe</taxon>
    </lineage>
</organism>
<name>A0ABR3W1A2_9PEZI</name>
<gene>
    <name evidence="1" type="ORF">Daus18300_012898</name>
</gene>
<sequence>MSTEGADDFVLDSSSVSEVIKQGADVSMRKMGFYYEFDATVGSKTSAMIKKRIDCQSKEGLDFYEANILNDSSWR</sequence>
<evidence type="ECO:0000313" key="1">
    <source>
        <dbReference type="EMBL" id="KAL1850484.1"/>
    </source>
</evidence>
<dbReference type="EMBL" id="JAWRVE010000185">
    <property type="protein sequence ID" value="KAL1850484.1"/>
    <property type="molecule type" value="Genomic_DNA"/>
</dbReference>
<evidence type="ECO:0000313" key="2">
    <source>
        <dbReference type="Proteomes" id="UP001583177"/>
    </source>
</evidence>
<keyword evidence="2" id="KW-1185">Reference proteome</keyword>
<dbReference type="Proteomes" id="UP001583177">
    <property type="component" value="Unassembled WGS sequence"/>
</dbReference>
<accession>A0ABR3W1A2</accession>
<comment type="caution">
    <text evidence="1">The sequence shown here is derived from an EMBL/GenBank/DDBJ whole genome shotgun (WGS) entry which is preliminary data.</text>
</comment>
<reference evidence="1 2" key="1">
    <citation type="journal article" date="2024" name="IMA Fungus">
        <title>IMA Genome - F19 : A genome assembly and annotation guide to empower mycologists, including annotated draft genome sequences of Ceratocystis pirilliformis, Diaporthe australafricana, Fusarium ophioides, Paecilomyces lecythidis, and Sporothrix stenoceras.</title>
        <authorList>
            <person name="Aylward J."/>
            <person name="Wilson A.M."/>
            <person name="Visagie C.M."/>
            <person name="Spraker J."/>
            <person name="Barnes I."/>
            <person name="Buitendag C."/>
            <person name="Ceriani C."/>
            <person name="Del Mar Angel L."/>
            <person name="du Plessis D."/>
            <person name="Fuchs T."/>
            <person name="Gasser K."/>
            <person name="Kramer D."/>
            <person name="Li W."/>
            <person name="Munsamy K."/>
            <person name="Piso A."/>
            <person name="Price J.L."/>
            <person name="Sonnekus B."/>
            <person name="Thomas C."/>
            <person name="van der Nest A."/>
            <person name="van Dijk A."/>
            <person name="van Heerden A."/>
            <person name="van Vuuren N."/>
            <person name="Yilmaz N."/>
            <person name="Duong T.A."/>
            <person name="van der Merwe N.A."/>
            <person name="Wingfield M.J."/>
            <person name="Wingfield B.D."/>
        </authorList>
    </citation>
    <scope>NUCLEOTIDE SEQUENCE [LARGE SCALE GENOMIC DNA]</scope>
    <source>
        <strain evidence="1 2">CMW 18300</strain>
    </source>
</reference>